<dbReference type="EMBL" id="MWWQ01000006">
    <property type="protein sequence ID" value="OZG52054.1"/>
    <property type="molecule type" value="Genomic_DNA"/>
</dbReference>
<evidence type="ECO:0000313" key="1">
    <source>
        <dbReference type="EMBL" id="OZG52054.1"/>
    </source>
</evidence>
<evidence type="ECO:0008006" key="3">
    <source>
        <dbReference type="Google" id="ProtNLM"/>
    </source>
</evidence>
<accession>A0A261EYW8</accession>
<reference evidence="1 2" key="1">
    <citation type="journal article" date="2017" name="BMC Genomics">
        <title>Comparative genomic and phylogenomic analyses of the Bifidobacteriaceae family.</title>
        <authorList>
            <person name="Lugli G.A."/>
            <person name="Milani C."/>
            <person name="Turroni F."/>
            <person name="Duranti S."/>
            <person name="Mancabelli L."/>
            <person name="Mangifesta M."/>
            <person name="Ferrario C."/>
            <person name="Modesto M."/>
            <person name="Mattarelli P."/>
            <person name="Jiri K."/>
            <person name="van Sinderen D."/>
            <person name="Ventura M."/>
        </authorList>
    </citation>
    <scope>NUCLEOTIDE SEQUENCE [LARGE SCALE GENOMIC DNA]</scope>
    <source>
        <strain evidence="1 2">DSM 24744</strain>
    </source>
</reference>
<keyword evidence="2" id="KW-1185">Reference proteome</keyword>
<name>A0A261EYW8_9BIFI</name>
<organism evidence="1 2">
    <name type="scientific">Pseudoscardovia suis</name>
    <dbReference type="NCBI Taxonomy" id="987063"/>
    <lineage>
        <taxon>Bacteria</taxon>
        <taxon>Bacillati</taxon>
        <taxon>Actinomycetota</taxon>
        <taxon>Actinomycetes</taxon>
        <taxon>Bifidobacteriales</taxon>
        <taxon>Bifidobacteriaceae</taxon>
        <taxon>Pseudoscardovia</taxon>
    </lineage>
</organism>
<comment type="caution">
    <text evidence="1">The sequence shown here is derived from an EMBL/GenBank/DDBJ whole genome shotgun (WGS) entry which is preliminary data.</text>
</comment>
<gene>
    <name evidence="1" type="ORF">PSSU_0837</name>
</gene>
<dbReference type="RefSeq" id="WP_094691180.1">
    <property type="nucleotide sequence ID" value="NZ_PGFC01000001.1"/>
</dbReference>
<protein>
    <recommendedName>
        <fullName evidence="3">Peptidoglycan-binding domain 1 protein</fullName>
    </recommendedName>
</protein>
<evidence type="ECO:0000313" key="2">
    <source>
        <dbReference type="Proteomes" id="UP000216454"/>
    </source>
</evidence>
<sequence length="342" mass="35047">MAWVCVLVVAAVCITAGVCAVYLPDRTPALLQQAKEVTLAPVETQEWSETRQITLTPTFSAERTLTSNSSGMVTADWSASGLESGKAAFAVDGRPVMALATSQPLWRDLHYYDTGEDVRALNDELVRLGYPADANSATYSWNTGNAWGKLLASAGAAGAADGSLSIADVLWIPEGSVSVSGWSASLGAQVMAGSQLATVPGVLQKLTIGGASVGNADRTVTLYGLSATLPAGQTEITDRAFLDALSASQSWKSQSADSLLAGVSGSISTGDSTHVLRVPAAAVYGMDETGTNGCIIVDGKTVHVSIAGAQMGVSLVTATDGSDIDAMHNVTVGSALRSATCE</sequence>
<proteinExistence type="predicted"/>
<dbReference type="Proteomes" id="UP000216454">
    <property type="component" value="Unassembled WGS sequence"/>
</dbReference>
<dbReference type="AlphaFoldDB" id="A0A261EYW8"/>